<evidence type="ECO:0000313" key="2">
    <source>
        <dbReference type="Proteomes" id="UP000050795"/>
    </source>
</evidence>
<feature type="signal peptide" evidence="1">
    <location>
        <begin position="1"/>
        <end position="21"/>
    </location>
</feature>
<proteinExistence type="predicted"/>
<keyword evidence="1" id="KW-0732">Signal</keyword>
<organism evidence="2 3">
    <name type="scientific">Trichobilharzia regenti</name>
    <name type="common">Nasal bird schistosome</name>
    <dbReference type="NCBI Taxonomy" id="157069"/>
    <lineage>
        <taxon>Eukaryota</taxon>
        <taxon>Metazoa</taxon>
        <taxon>Spiralia</taxon>
        <taxon>Lophotrochozoa</taxon>
        <taxon>Platyhelminthes</taxon>
        <taxon>Trematoda</taxon>
        <taxon>Digenea</taxon>
        <taxon>Strigeidida</taxon>
        <taxon>Schistosomatoidea</taxon>
        <taxon>Schistosomatidae</taxon>
        <taxon>Trichobilharzia</taxon>
    </lineage>
</organism>
<dbReference type="WBParaSite" id="TREG1_143340.1">
    <property type="protein sequence ID" value="TREG1_143340.1"/>
    <property type="gene ID" value="TREG1_143340"/>
</dbReference>
<dbReference type="AlphaFoldDB" id="A0AA85J9V5"/>
<evidence type="ECO:0000256" key="1">
    <source>
        <dbReference type="SAM" id="SignalP"/>
    </source>
</evidence>
<accession>A0AA85J9V5</accession>
<feature type="chain" id="PRO_5041644743" description="Secreted protein" evidence="1">
    <location>
        <begin position="22"/>
        <end position="100"/>
    </location>
</feature>
<evidence type="ECO:0000313" key="3">
    <source>
        <dbReference type="WBParaSite" id="TREG1_143340.1"/>
    </source>
</evidence>
<evidence type="ECO:0008006" key="4">
    <source>
        <dbReference type="Google" id="ProtNLM"/>
    </source>
</evidence>
<reference evidence="2" key="1">
    <citation type="submission" date="2022-06" db="EMBL/GenBank/DDBJ databases">
        <authorList>
            <person name="Berger JAMES D."/>
            <person name="Berger JAMES D."/>
        </authorList>
    </citation>
    <scope>NUCLEOTIDE SEQUENCE [LARGE SCALE GENOMIC DNA]</scope>
</reference>
<reference evidence="3" key="2">
    <citation type="submission" date="2023-11" db="UniProtKB">
        <authorList>
            <consortium name="WormBaseParasite"/>
        </authorList>
    </citation>
    <scope>IDENTIFICATION</scope>
</reference>
<name>A0AA85J9V5_TRIRE</name>
<dbReference type="Proteomes" id="UP000050795">
    <property type="component" value="Unassembled WGS sequence"/>
</dbReference>
<keyword evidence="2" id="KW-1185">Reference proteome</keyword>
<sequence length="100" mass="11504">MRFTQLLFACFAYLFLPDTSMFYTTSRKSDNVLKCLEPLRSIQSFDPDGVPATVLKNVLTFYGIFPLVESMNRIPLRLCPLRGWTSKLFISQRMASFPVP</sequence>
<protein>
    <recommendedName>
        <fullName evidence="4">Secreted protein</fullName>
    </recommendedName>
</protein>